<name>A0A1I8B3M4_MELHA</name>
<accession>A0A1I8B3M4</accession>
<feature type="signal peptide" evidence="1">
    <location>
        <begin position="1"/>
        <end position="25"/>
    </location>
</feature>
<evidence type="ECO:0000313" key="2">
    <source>
        <dbReference type="Proteomes" id="UP000095281"/>
    </source>
</evidence>
<organism evidence="2 3">
    <name type="scientific">Meloidogyne hapla</name>
    <name type="common">Root-knot nematode worm</name>
    <dbReference type="NCBI Taxonomy" id="6305"/>
    <lineage>
        <taxon>Eukaryota</taxon>
        <taxon>Metazoa</taxon>
        <taxon>Ecdysozoa</taxon>
        <taxon>Nematoda</taxon>
        <taxon>Chromadorea</taxon>
        <taxon>Rhabditida</taxon>
        <taxon>Tylenchina</taxon>
        <taxon>Tylenchomorpha</taxon>
        <taxon>Tylenchoidea</taxon>
        <taxon>Meloidogynidae</taxon>
        <taxon>Meloidogyninae</taxon>
        <taxon>Meloidogyne</taxon>
    </lineage>
</organism>
<evidence type="ECO:0000256" key="1">
    <source>
        <dbReference type="SAM" id="SignalP"/>
    </source>
</evidence>
<dbReference type="AlphaFoldDB" id="A0A1I8B3M4"/>
<evidence type="ECO:0000313" key="3">
    <source>
        <dbReference type="WBParaSite" id="MhA1_Contig1353.frz3.gene4"/>
    </source>
</evidence>
<dbReference type="Proteomes" id="UP000095281">
    <property type="component" value="Unplaced"/>
</dbReference>
<proteinExistence type="predicted"/>
<protein>
    <submittedName>
        <fullName evidence="3">Uncharacterized protein</fullName>
    </submittedName>
</protein>
<keyword evidence="1" id="KW-0732">Signal</keyword>
<reference evidence="3" key="1">
    <citation type="submission" date="2016-11" db="UniProtKB">
        <authorList>
            <consortium name="WormBaseParasite"/>
        </authorList>
    </citation>
    <scope>IDENTIFICATION</scope>
</reference>
<dbReference type="WBParaSite" id="MhA1_Contig1353.frz3.gene4">
    <property type="protein sequence ID" value="MhA1_Contig1353.frz3.gene4"/>
    <property type="gene ID" value="MhA1_Contig1353.frz3.gene4"/>
</dbReference>
<feature type="chain" id="PRO_5009315401" evidence="1">
    <location>
        <begin position="26"/>
        <end position="74"/>
    </location>
</feature>
<sequence length="74" mass="7786">MQILKFFKIHLLIFILFLKLQGTFGGQCCSTTGSNQGGCQGGDSPVTGIIPVAHIPVSSHHGGQSPIECLSQGF</sequence>
<keyword evidence="2" id="KW-1185">Reference proteome</keyword>